<evidence type="ECO:0000313" key="2">
    <source>
        <dbReference type="EMBL" id="RRT47231.1"/>
    </source>
</evidence>
<accession>A0A426Y6T2</accession>
<dbReference type="EMBL" id="AMZH03014674">
    <property type="protein sequence ID" value="RRT47231.1"/>
    <property type="molecule type" value="Genomic_DNA"/>
</dbReference>
<name>A0A426Y6T2_ENSVE</name>
<dbReference type="AlphaFoldDB" id="A0A426Y6T2"/>
<feature type="compositionally biased region" description="Basic and acidic residues" evidence="1">
    <location>
        <begin position="8"/>
        <end position="31"/>
    </location>
</feature>
<reference evidence="2 3" key="1">
    <citation type="journal article" date="2014" name="Agronomy (Basel)">
        <title>A Draft Genome Sequence for Ensete ventricosum, the Drought-Tolerant Tree Against Hunger.</title>
        <authorList>
            <person name="Harrison J."/>
            <person name="Moore K.A."/>
            <person name="Paszkiewicz K."/>
            <person name="Jones T."/>
            <person name="Grant M."/>
            <person name="Ambacheew D."/>
            <person name="Muzemil S."/>
            <person name="Studholme D.J."/>
        </authorList>
    </citation>
    <scope>NUCLEOTIDE SEQUENCE [LARGE SCALE GENOMIC DNA]</scope>
</reference>
<feature type="non-terminal residue" evidence="2">
    <location>
        <position position="173"/>
    </location>
</feature>
<evidence type="ECO:0000256" key="1">
    <source>
        <dbReference type="SAM" id="MobiDB-lite"/>
    </source>
</evidence>
<protein>
    <submittedName>
        <fullName evidence="2">Uncharacterized protein</fullName>
    </submittedName>
</protein>
<feature type="compositionally biased region" description="Basic and acidic residues" evidence="1">
    <location>
        <begin position="51"/>
        <end position="75"/>
    </location>
</feature>
<sequence length="173" mass="20198">MEEGPIAEEEKKGGNNEKKREGKKREEESSSPRRGGCCWLGRTYLGGRATMTKEREGIVRGEERRKKQREGEERGGIGYRYVDRSLLGTIAKIDRRRSIEGEIGRRRSIEGKKGKKKKKKRKRRKEEGRRKKYLTPSLPVDRLWVVAALARTRFFSHARRRNVSPCREKDRGD</sequence>
<comment type="caution">
    <text evidence="2">The sequence shown here is derived from an EMBL/GenBank/DDBJ whole genome shotgun (WGS) entry which is preliminary data.</text>
</comment>
<proteinExistence type="predicted"/>
<organism evidence="2 3">
    <name type="scientific">Ensete ventricosum</name>
    <name type="common">Abyssinian banana</name>
    <name type="synonym">Musa ensete</name>
    <dbReference type="NCBI Taxonomy" id="4639"/>
    <lineage>
        <taxon>Eukaryota</taxon>
        <taxon>Viridiplantae</taxon>
        <taxon>Streptophyta</taxon>
        <taxon>Embryophyta</taxon>
        <taxon>Tracheophyta</taxon>
        <taxon>Spermatophyta</taxon>
        <taxon>Magnoliopsida</taxon>
        <taxon>Liliopsida</taxon>
        <taxon>Zingiberales</taxon>
        <taxon>Musaceae</taxon>
        <taxon>Ensete</taxon>
    </lineage>
</organism>
<feature type="region of interest" description="Disordered" evidence="1">
    <location>
        <begin position="1"/>
        <end position="75"/>
    </location>
</feature>
<gene>
    <name evidence="2" type="ORF">B296_00053874</name>
</gene>
<evidence type="ECO:0000313" key="3">
    <source>
        <dbReference type="Proteomes" id="UP000287651"/>
    </source>
</evidence>
<dbReference type="Proteomes" id="UP000287651">
    <property type="component" value="Unassembled WGS sequence"/>
</dbReference>
<feature type="region of interest" description="Disordered" evidence="1">
    <location>
        <begin position="97"/>
        <end position="133"/>
    </location>
</feature>
<feature type="compositionally biased region" description="Basic and acidic residues" evidence="1">
    <location>
        <begin position="97"/>
        <end position="112"/>
    </location>
</feature>
<feature type="compositionally biased region" description="Basic residues" evidence="1">
    <location>
        <begin position="113"/>
        <end position="124"/>
    </location>
</feature>